<evidence type="ECO:0000313" key="2">
    <source>
        <dbReference type="Proteomes" id="UP000187012"/>
    </source>
</evidence>
<dbReference type="EMBL" id="CYGX02000055">
    <property type="protein sequence ID" value="SIT45398.1"/>
    <property type="molecule type" value="Genomic_DNA"/>
</dbReference>
<dbReference type="AlphaFoldDB" id="A0A1N7SDB4"/>
<protein>
    <submittedName>
        <fullName evidence="1">Uncharacterized protein</fullName>
    </submittedName>
</protein>
<reference evidence="1 2" key="1">
    <citation type="submission" date="2016-12" db="EMBL/GenBank/DDBJ databases">
        <authorList>
            <person name="Song W.-J."/>
            <person name="Kurnit D.M."/>
        </authorList>
    </citation>
    <scope>NUCLEOTIDE SEQUENCE [LARGE SCALE GENOMIC DNA]</scope>
    <source>
        <strain evidence="1 2">STM7296</strain>
    </source>
</reference>
<name>A0A1N7SDB4_9BURK</name>
<dbReference type="Proteomes" id="UP000187012">
    <property type="component" value="Unassembled WGS sequence"/>
</dbReference>
<gene>
    <name evidence="1" type="ORF">BN2475_550028</name>
</gene>
<organism evidence="1 2">
    <name type="scientific">Paraburkholderia ribeironis</name>
    <dbReference type="NCBI Taxonomy" id="1247936"/>
    <lineage>
        <taxon>Bacteria</taxon>
        <taxon>Pseudomonadati</taxon>
        <taxon>Pseudomonadota</taxon>
        <taxon>Betaproteobacteria</taxon>
        <taxon>Burkholderiales</taxon>
        <taxon>Burkholderiaceae</taxon>
        <taxon>Paraburkholderia</taxon>
    </lineage>
</organism>
<keyword evidence="2" id="KW-1185">Reference proteome</keyword>
<evidence type="ECO:0000313" key="1">
    <source>
        <dbReference type="EMBL" id="SIT45398.1"/>
    </source>
</evidence>
<sequence length="174" mass="19574">MRPCRGVVAHLVSDTGQRRRILRRALLGMPHAPGQQHRDQHCNRSDGNLAYASFPKRIVCRLHESLPKKRAPGRRRCLSKSERWSLARKSADAKHHACMQERAHQTCVPFSRGRPDQECRVRAIQIMGKANFYSGAQFNSAKCSAYFAHLHLTAPYLKAVGITAIGGCFLNACR</sequence>
<proteinExistence type="predicted"/>
<accession>A0A1N7SDB4</accession>